<evidence type="ECO:0000256" key="5">
    <source>
        <dbReference type="ARBA" id="ARBA00023295"/>
    </source>
</evidence>
<evidence type="ECO:0000256" key="1">
    <source>
        <dbReference type="ARBA" id="ARBA00001231"/>
    </source>
</evidence>
<evidence type="ECO:0000256" key="2">
    <source>
        <dbReference type="ARBA" id="ARBA00006285"/>
    </source>
</evidence>
<comment type="similarity">
    <text evidence="2">Belongs to the glycosyl hydrolase 20 family.</text>
</comment>
<dbReference type="EC" id="3.2.1.52" evidence="3"/>
<dbReference type="InterPro" id="IPR017853">
    <property type="entry name" value="GH"/>
</dbReference>
<evidence type="ECO:0000256" key="6">
    <source>
        <dbReference type="PIRSR" id="PIRSR625705-1"/>
    </source>
</evidence>
<evidence type="ECO:0000256" key="3">
    <source>
        <dbReference type="ARBA" id="ARBA00012663"/>
    </source>
</evidence>
<dbReference type="SUPFAM" id="SSF55545">
    <property type="entry name" value="beta-N-acetylhexosaminidase-like domain"/>
    <property type="match status" value="1"/>
</dbReference>
<dbReference type="InterPro" id="IPR029018">
    <property type="entry name" value="Hex-like_dom2"/>
</dbReference>
<dbReference type="AlphaFoldDB" id="A0A327SGV4"/>
<dbReference type="PIRSF" id="PIRSF001093">
    <property type="entry name" value="B-hxosamndse_ab_euk"/>
    <property type="match status" value="1"/>
</dbReference>
<protein>
    <recommendedName>
        <fullName evidence="3">beta-N-acetylhexosaminidase</fullName>
        <ecNumber evidence="3">3.2.1.52</ecNumber>
    </recommendedName>
</protein>
<comment type="catalytic activity">
    <reaction evidence="1">
        <text>Hydrolysis of terminal non-reducing N-acetyl-D-hexosamine residues in N-acetyl-beta-D-hexosaminides.</text>
        <dbReference type="EC" id="3.2.1.52"/>
    </reaction>
</comment>
<dbReference type="GO" id="GO:0005975">
    <property type="term" value="P:carbohydrate metabolic process"/>
    <property type="evidence" value="ECO:0007669"/>
    <property type="project" value="InterPro"/>
</dbReference>
<evidence type="ECO:0000256" key="4">
    <source>
        <dbReference type="ARBA" id="ARBA00022801"/>
    </source>
</evidence>
<proteinExistence type="inferred from homology"/>
<sequence>MNRFKTKFTIVLLIFFVTALHAQIRIIPQPMEVTLGNESFTLTPKTAIISHKSTANSAQFLSSILEKGFHTKPKLKQKGQGIELILNPDLETELGKEGYRLKSVATNILIEAATDTGLFYGIQSFRQLLPSDFETKAYSNKTVEIRGVELKDKPRFPWRAFMLDESRHFKGVDAVKDLLDQMALIKMNVFHWHLTDDQGWRIEIKKYPKLTEVGSHRSDTQSSRNSPERIGAPHEGFYTQAQIKEIIQYAQERHIQIIPEIEMPGHATAAIASYPWLGVLGTTKEVSVTFGKLDDSFNIADDKVYEFLKDVLTEVFELFPSKIVHIGGDEVRFETWENSKEIQNKIKKEGLKSPADLQIFFTNQISNFMESHGHRMMGWNEILGDQVHEWDEGSNMNVTEKLSETAIIHFWKGSLDLINKAVTNGHDVVNSLHSMTYLDYDYKSIPLSKSYSFDPIPEGLEDEYHDKILGLGCQMWSEWIPEVKQMENQVYPRIAAYAEVGWTMKANKNYENFIQALIKLEKRWELSGISYHEGFD</sequence>
<evidence type="ECO:0000313" key="9">
    <source>
        <dbReference type="EMBL" id="RAJ27672.1"/>
    </source>
</evidence>
<dbReference type="PANTHER" id="PTHR22600:SF57">
    <property type="entry name" value="BETA-N-ACETYLHEXOSAMINIDASE"/>
    <property type="match status" value="1"/>
</dbReference>
<keyword evidence="4" id="KW-0378">Hydrolase</keyword>
<keyword evidence="10" id="KW-1185">Reference proteome</keyword>
<feature type="active site" description="Proton donor" evidence="6">
    <location>
        <position position="330"/>
    </location>
</feature>
<dbReference type="InterPro" id="IPR025705">
    <property type="entry name" value="Beta_hexosaminidase_sua/sub"/>
</dbReference>
<dbReference type="EMBL" id="QLLQ01000001">
    <property type="protein sequence ID" value="RAJ27672.1"/>
    <property type="molecule type" value="Genomic_DNA"/>
</dbReference>
<dbReference type="Gene3D" id="3.30.379.10">
    <property type="entry name" value="Chitobiase/beta-hexosaminidase domain 2-like"/>
    <property type="match status" value="1"/>
</dbReference>
<dbReference type="Pfam" id="PF00728">
    <property type="entry name" value="Glyco_hydro_20"/>
    <property type="match status" value="1"/>
</dbReference>
<evidence type="ECO:0000259" key="7">
    <source>
        <dbReference type="Pfam" id="PF00728"/>
    </source>
</evidence>
<dbReference type="CDD" id="cd06563">
    <property type="entry name" value="GH20_chitobiase-like"/>
    <property type="match status" value="1"/>
</dbReference>
<feature type="domain" description="Beta-hexosaminidase bacterial type N-terminal" evidence="8">
    <location>
        <begin position="24"/>
        <end position="152"/>
    </location>
</feature>
<dbReference type="GO" id="GO:0004563">
    <property type="term" value="F:beta-N-acetylhexosaminidase activity"/>
    <property type="evidence" value="ECO:0007669"/>
    <property type="project" value="UniProtKB-EC"/>
</dbReference>
<organism evidence="9 10">
    <name type="scientific">Gelidibacter algens</name>
    <dbReference type="NCBI Taxonomy" id="49280"/>
    <lineage>
        <taxon>Bacteria</taxon>
        <taxon>Pseudomonadati</taxon>
        <taxon>Bacteroidota</taxon>
        <taxon>Flavobacteriia</taxon>
        <taxon>Flavobacteriales</taxon>
        <taxon>Flavobacteriaceae</taxon>
        <taxon>Gelidibacter</taxon>
    </lineage>
</organism>
<accession>A0A327SGV4</accession>
<dbReference type="SUPFAM" id="SSF51445">
    <property type="entry name" value="(Trans)glycosidases"/>
    <property type="match status" value="1"/>
</dbReference>
<dbReference type="Proteomes" id="UP000248987">
    <property type="component" value="Unassembled WGS sequence"/>
</dbReference>
<dbReference type="InterPro" id="IPR015882">
    <property type="entry name" value="HEX_bac_N"/>
</dbReference>
<dbReference type="Pfam" id="PF02838">
    <property type="entry name" value="Glyco_hydro_20b"/>
    <property type="match status" value="1"/>
</dbReference>
<keyword evidence="5" id="KW-0326">Glycosidase</keyword>
<dbReference type="GO" id="GO:0030203">
    <property type="term" value="P:glycosaminoglycan metabolic process"/>
    <property type="evidence" value="ECO:0007669"/>
    <property type="project" value="TreeGrafter"/>
</dbReference>
<dbReference type="GO" id="GO:0016020">
    <property type="term" value="C:membrane"/>
    <property type="evidence" value="ECO:0007669"/>
    <property type="project" value="TreeGrafter"/>
</dbReference>
<name>A0A327SGV4_9FLAO</name>
<evidence type="ECO:0000259" key="8">
    <source>
        <dbReference type="Pfam" id="PF02838"/>
    </source>
</evidence>
<dbReference type="PANTHER" id="PTHR22600">
    <property type="entry name" value="BETA-HEXOSAMINIDASE"/>
    <property type="match status" value="1"/>
</dbReference>
<dbReference type="Gene3D" id="3.20.20.80">
    <property type="entry name" value="Glycosidases"/>
    <property type="match status" value="1"/>
</dbReference>
<feature type="domain" description="Glycoside hydrolase family 20 catalytic" evidence="7">
    <location>
        <begin position="156"/>
        <end position="504"/>
    </location>
</feature>
<dbReference type="InterPro" id="IPR015883">
    <property type="entry name" value="Glyco_hydro_20_cat"/>
</dbReference>
<comment type="caution">
    <text evidence="9">The sequence shown here is derived from an EMBL/GenBank/DDBJ whole genome shotgun (WGS) entry which is preliminary data.</text>
</comment>
<evidence type="ECO:0000313" key="10">
    <source>
        <dbReference type="Proteomes" id="UP000248987"/>
    </source>
</evidence>
<reference evidence="9 10" key="1">
    <citation type="submission" date="2018-06" db="EMBL/GenBank/DDBJ databases">
        <title>Genomic Encyclopedia of Archaeal and Bacterial Type Strains, Phase II (KMG-II): from individual species to whole genera.</title>
        <authorList>
            <person name="Goeker M."/>
        </authorList>
    </citation>
    <scope>NUCLEOTIDE SEQUENCE [LARGE SCALE GENOMIC DNA]</scope>
    <source>
        <strain evidence="9 10">DSM 12408</strain>
    </source>
</reference>
<dbReference type="PRINTS" id="PR00738">
    <property type="entry name" value="GLHYDRLASE20"/>
</dbReference>
<gene>
    <name evidence="9" type="ORF">LX77_00246</name>
</gene>